<feature type="region of interest" description="Disordered" evidence="2">
    <location>
        <begin position="1"/>
        <end position="33"/>
    </location>
</feature>
<keyword evidence="5" id="KW-1185">Reference proteome</keyword>
<accession>A0ABP9GQM5</accession>
<keyword evidence="1 4" id="KW-0378">Hydrolase</keyword>
<dbReference type="SUPFAM" id="SSF55811">
    <property type="entry name" value="Nudix"/>
    <property type="match status" value="1"/>
</dbReference>
<dbReference type="EMBL" id="BAABIK010000016">
    <property type="protein sequence ID" value="GAA4945133.1"/>
    <property type="molecule type" value="Genomic_DNA"/>
</dbReference>
<dbReference type="GO" id="GO:0016787">
    <property type="term" value="F:hydrolase activity"/>
    <property type="evidence" value="ECO:0007669"/>
    <property type="project" value="UniProtKB-KW"/>
</dbReference>
<evidence type="ECO:0000313" key="4">
    <source>
        <dbReference type="EMBL" id="GAA4945133.1"/>
    </source>
</evidence>
<dbReference type="PROSITE" id="PS51462">
    <property type="entry name" value="NUDIX"/>
    <property type="match status" value="1"/>
</dbReference>
<dbReference type="PANTHER" id="PTHR11839:SF31">
    <property type="entry name" value="ADP-RIBOSE PYROPHOSPHATASE"/>
    <property type="match status" value="1"/>
</dbReference>
<dbReference type="Gene3D" id="3.90.79.10">
    <property type="entry name" value="Nucleoside Triphosphate Pyrophosphohydrolase"/>
    <property type="match status" value="1"/>
</dbReference>
<dbReference type="CDD" id="cd24158">
    <property type="entry name" value="NUDIX_ADPRase_Rv1700"/>
    <property type="match status" value="1"/>
</dbReference>
<reference evidence="5" key="1">
    <citation type="journal article" date="2019" name="Int. J. Syst. Evol. Microbiol.">
        <title>The Global Catalogue of Microorganisms (GCM) 10K type strain sequencing project: providing services to taxonomists for standard genome sequencing and annotation.</title>
        <authorList>
            <consortium name="The Broad Institute Genomics Platform"/>
            <consortium name="The Broad Institute Genome Sequencing Center for Infectious Disease"/>
            <person name="Wu L."/>
            <person name="Ma J."/>
        </authorList>
    </citation>
    <scope>NUCLEOTIDE SEQUENCE [LARGE SCALE GENOMIC DNA]</scope>
    <source>
        <strain evidence="5">JCM 18123</strain>
    </source>
</reference>
<feature type="compositionally biased region" description="Low complexity" evidence="2">
    <location>
        <begin position="7"/>
        <end position="28"/>
    </location>
</feature>
<dbReference type="InterPro" id="IPR015797">
    <property type="entry name" value="NUDIX_hydrolase-like_dom_sf"/>
</dbReference>
<proteinExistence type="predicted"/>
<sequence length="229" mass="24529">MSGVRGPGEPAPSAAATGTGTRTGAVPADRPEAWRVEGSEVAYRGAKTATRVDRVHMPGPDGDEVVAREYLDHPGAVAALALDDHERVLMLSQYRHPVGHRLWELPAGVRDEEGEPPLATAQRELREEAGFAAGDWYELADFFPSPGFSSERIQVFLGRGPTRLNADEIGFERVHEETDMELRWVPLAEAAEAVMAGRLHNGATVVGVLAASRAARDSFASLRPAGTGS</sequence>
<dbReference type="Proteomes" id="UP001499993">
    <property type="component" value="Unassembled WGS sequence"/>
</dbReference>
<gene>
    <name evidence="4" type="ORF">GCM10023224_30430</name>
</gene>
<evidence type="ECO:0000256" key="2">
    <source>
        <dbReference type="SAM" id="MobiDB-lite"/>
    </source>
</evidence>
<dbReference type="Pfam" id="PF00293">
    <property type="entry name" value="NUDIX"/>
    <property type="match status" value="1"/>
</dbReference>
<comment type="caution">
    <text evidence="4">The sequence shown here is derived from an EMBL/GenBank/DDBJ whole genome shotgun (WGS) entry which is preliminary data.</text>
</comment>
<protein>
    <submittedName>
        <fullName evidence="4">NUDIX hydrolase</fullName>
    </submittedName>
</protein>
<name>A0ABP9GQM5_9ACTN</name>
<dbReference type="PANTHER" id="PTHR11839">
    <property type="entry name" value="UDP/ADP-SUGAR PYROPHOSPHATASE"/>
    <property type="match status" value="1"/>
</dbReference>
<organism evidence="4 5">
    <name type="scientific">Streptomonospora halophila</name>
    <dbReference type="NCBI Taxonomy" id="427369"/>
    <lineage>
        <taxon>Bacteria</taxon>
        <taxon>Bacillati</taxon>
        <taxon>Actinomycetota</taxon>
        <taxon>Actinomycetes</taxon>
        <taxon>Streptosporangiales</taxon>
        <taxon>Nocardiopsidaceae</taxon>
        <taxon>Streptomonospora</taxon>
    </lineage>
</organism>
<dbReference type="InterPro" id="IPR000086">
    <property type="entry name" value="NUDIX_hydrolase_dom"/>
</dbReference>
<evidence type="ECO:0000259" key="3">
    <source>
        <dbReference type="PROSITE" id="PS51462"/>
    </source>
</evidence>
<evidence type="ECO:0000313" key="5">
    <source>
        <dbReference type="Proteomes" id="UP001499993"/>
    </source>
</evidence>
<feature type="domain" description="Nudix hydrolase" evidence="3">
    <location>
        <begin position="71"/>
        <end position="212"/>
    </location>
</feature>
<evidence type="ECO:0000256" key="1">
    <source>
        <dbReference type="ARBA" id="ARBA00022801"/>
    </source>
</evidence>